<reference evidence="2 3" key="1">
    <citation type="submission" date="2018-03" db="EMBL/GenBank/DDBJ databases">
        <title>Draft genome of Deinococcus sp. OD32.</title>
        <authorList>
            <person name="Wang X.-P."/>
            <person name="Du Z.-J."/>
        </authorList>
    </citation>
    <scope>NUCLEOTIDE SEQUENCE [LARGE SCALE GENOMIC DNA]</scope>
    <source>
        <strain evidence="2 3">OD32</strain>
    </source>
</reference>
<protein>
    <submittedName>
        <fullName evidence="2">Uncharacterized protein</fullName>
    </submittedName>
</protein>
<keyword evidence="1" id="KW-0472">Membrane</keyword>
<keyword evidence="3" id="KW-1185">Reference proteome</keyword>
<evidence type="ECO:0000256" key="1">
    <source>
        <dbReference type="SAM" id="Phobius"/>
    </source>
</evidence>
<dbReference type="AlphaFoldDB" id="A0A2T3WCF6"/>
<evidence type="ECO:0000313" key="3">
    <source>
        <dbReference type="Proteomes" id="UP000240317"/>
    </source>
</evidence>
<comment type="caution">
    <text evidence="2">The sequence shown here is derived from an EMBL/GenBank/DDBJ whole genome shotgun (WGS) entry which is preliminary data.</text>
</comment>
<dbReference type="EMBL" id="PYSV01000001">
    <property type="protein sequence ID" value="PTA69590.1"/>
    <property type="molecule type" value="Genomic_DNA"/>
</dbReference>
<gene>
    <name evidence="2" type="ORF">C8263_00740</name>
</gene>
<feature type="transmembrane region" description="Helical" evidence="1">
    <location>
        <begin position="29"/>
        <end position="50"/>
    </location>
</feature>
<proteinExistence type="predicted"/>
<evidence type="ECO:0000313" key="2">
    <source>
        <dbReference type="EMBL" id="PTA69590.1"/>
    </source>
</evidence>
<organism evidence="2 3">
    <name type="scientific">Deinococcus arcticus</name>
    <dbReference type="NCBI Taxonomy" id="2136176"/>
    <lineage>
        <taxon>Bacteria</taxon>
        <taxon>Thermotogati</taxon>
        <taxon>Deinococcota</taxon>
        <taxon>Deinococci</taxon>
        <taxon>Deinococcales</taxon>
        <taxon>Deinococcaceae</taxon>
        <taxon>Deinococcus</taxon>
    </lineage>
</organism>
<name>A0A2T3WCF6_9DEIO</name>
<feature type="transmembrane region" description="Helical" evidence="1">
    <location>
        <begin position="126"/>
        <end position="144"/>
    </location>
</feature>
<accession>A0A2T3WCF6</accession>
<keyword evidence="1" id="KW-0812">Transmembrane</keyword>
<feature type="transmembrane region" description="Helical" evidence="1">
    <location>
        <begin position="92"/>
        <end position="114"/>
    </location>
</feature>
<dbReference type="RefSeq" id="WP_107136184.1">
    <property type="nucleotide sequence ID" value="NZ_PYSV01000001.1"/>
</dbReference>
<dbReference type="OrthoDB" id="74314at2"/>
<keyword evidence="1" id="KW-1133">Transmembrane helix</keyword>
<dbReference type="Proteomes" id="UP000240317">
    <property type="component" value="Unassembled WGS sequence"/>
</dbReference>
<sequence>MENEAASVQDSRWALETRLAANRFGWRQALSAGVLFALLGAVQELLISLLLRVHGYSLPEHLWIGVLAVAFVLGVGLGRWRFGALEAGAGALAYLPGAWLFVVGVQALPGSLLALPNSPAFDNHDVFALAVLAALGARLGQTWAQQGRAAR</sequence>
<feature type="transmembrane region" description="Helical" evidence="1">
    <location>
        <begin position="62"/>
        <end position="80"/>
    </location>
</feature>